<dbReference type="InterPro" id="IPR036567">
    <property type="entry name" value="RHF-like"/>
</dbReference>
<evidence type="ECO:0000313" key="1">
    <source>
        <dbReference type="EMBL" id="TCD03809.1"/>
    </source>
</evidence>
<reference evidence="1 2" key="1">
    <citation type="submission" date="2019-02" db="EMBL/GenBank/DDBJ databases">
        <title>Pedobacter sp. RP-1-14 sp. nov., isolated from Arctic soil.</title>
        <authorList>
            <person name="Dahal R.H."/>
        </authorList>
    </citation>
    <scope>NUCLEOTIDE SEQUENCE [LARGE SCALE GENOMIC DNA]</scope>
    <source>
        <strain evidence="1 2">RP-1-14</strain>
    </source>
</reference>
<name>A0A4R0NUD4_9SPHI</name>
<accession>A0A4R0NUD4</accession>
<sequence length="115" mass="13167">MKITVQSIHFNADKKLLDFVQKKVDKLDQFFDQIISGVVYLKLENVDDEANKISEIKLIVPGGTLFAKEQCKSFEEATDLAIESLRKQITKHKDKTRVKLSEHKAILNADEVSDY</sequence>
<dbReference type="OrthoDB" id="9808702at2"/>
<dbReference type="SUPFAM" id="SSF69754">
    <property type="entry name" value="Ribosome binding protein Y (YfiA homologue)"/>
    <property type="match status" value="1"/>
</dbReference>
<keyword evidence="2" id="KW-1185">Reference proteome</keyword>
<dbReference type="RefSeq" id="WP_131594773.1">
    <property type="nucleotide sequence ID" value="NZ_SJSL01000001.1"/>
</dbReference>
<organism evidence="1 2">
    <name type="scientific">Pedobacter psychroterrae</name>
    <dbReference type="NCBI Taxonomy" id="2530453"/>
    <lineage>
        <taxon>Bacteria</taxon>
        <taxon>Pseudomonadati</taxon>
        <taxon>Bacteroidota</taxon>
        <taxon>Sphingobacteriia</taxon>
        <taxon>Sphingobacteriales</taxon>
        <taxon>Sphingobacteriaceae</taxon>
        <taxon>Pedobacter</taxon>
    </lineage>
</organism>
<proteinExistence type="predicted"/>
<dbReference type="InterPro" id="IPR003489">
    <property type="entry name" value="RHF/RaiA"/>
</dbReference>
<dbReference type="Pfam" id="PF02482">
    <property type="entry name" value="Ribosomal_S30AE"/>
    <property type="match status" value="1"/>
</dbReference>
<dbReference type="Proteomes" id="UP000293347">
    <property type="component" value="Unassembled WGS sequence"/>
</dbReference>
<protein>
    <submittedName>
        <fullName evidence="1">Ribosome-associated translation inhibitor RaiA</fullName>
    </submittedName>
</protein>
<dbReference type="AlphaFoldDB" id="A0A4R0NUD4"/>
<gene>
    <name evidence="1" type="primary">raiA</name>
    <name evidence="1" type="ORF">EZ437_07600</name>
</gene>
<dbReference type="Gene3D" id="3.30.160.100">
    <property type="entry name" value="Ribosome hibernation promotion factor-like"/>
    <property type="match status" value="1"/>
</dbReference>
<comment type="caution">
    <text evidence="1">The sequence shown here is derived from an EMBL/GenBank/DDBJ whole genome shotgun (WGS) entry which is preliminary data.</text>
</comment>
<dbReference type="EMBL" id="SJSL01000001">
    <property type="protein sequence ID" value="TCD03809.1"/>
    <property type="molecule type" value="Genomic_DNA"/>
</dbReference>
<dbReference type="NCBIfam" id="TIGR00741">
    <property type="entry name" value="yfiA"/>
    <property type="match status" value="1"/>
</dbReference>
<evidence type="ECO:0000313" key="2">
    <source>
        <dbReference type="Proteomes" id="UP000293347"/>
    </source>
</evidence>